<gene>
    <name evidence="2" type="ORF">QYG89_15630</name>
</gene>
<keyword evidence="3" id="KW-1185">Reference proteome</keyword>
<dbReference type="PANTHER" id="PTHR12216:SF4">
    <property type="entry name" value="UROCANATE HYDRATASE"/>
    <property type="match status" value="1"/>
</dbReference>
<protein>
    <submittedName>
        <fullName evidence="2">Urocanate hydratase</fullName>
        <ecNumber evidence="2">4.2.1.49</ecNumber>
    </submittedName>
</protein>
<evidence type="ECO:0000259" key="1">
    <source>
        <dbReference type="Pfam" id="PF17391"/>
    </source>
</evidence>
<accession>A0ABW8ID23</accession>
<feature type="domain" description="Urocanase N-terminal" evidence="1">
    <location>
        <begin position="10"/>
        <end position="60"/>
    </location>
</feature>
<dbReference type="Pfam" id="PF17391">
    <property type="entry name" value="Urocanase_N"/>
    <property type="match status" value="1"/>
</dbReference>
<evidence type="ECO:0000313" key="2">
    <source>
        <dbReference type="EMBL" id="MFK2827075.1"/>
    </source>
</evidence>
<dbReference type="Gene3D" id="3.40.1770.10">
    <property type="entry name" value="Urocanase superfamily"/>
    <property type="match status" value="1"/>
</dbReference>
<name>A0ABW8ID23_9BACI</name>
<feature type="non-terminal residue" evidence="2">
    <location>
        <position position="60"/>
    </location>
</feature>
<sequence length="60" mass="6930">MSTIAEQRVKRYWGTELNTKGWQQEAVLRMLMNNLDPEVAEHPDKLVVYGGIGKAARNWE</sequence>
<dbReference type="InterPro" id="IPR023637">
    <property type="entry name" value="Urocanase-like"/>
</dbReference>
<reference evidence="2 3" key="1">
    <citation type="submission" date="2023-07" db="EMBL/GenBank/DDBJ databases">
        <title>Bacillus lucianemedeirus sp. nov, a new species isolated from an immunobiological production facility.</title>
        <authorList>
            <person name="Costa L.V."/>
            <person name="Miranda R.V.S.L."/>
            <person name="Brandao M.L.L."/>
            <person name="Reis C.M.F."/>
            <person name="Frazao A.M."/>
            <person name="Cruz F.V."/>
            <person name="Baio P.V.P."/>
            <person name="Veras J.F.C."/>
            <person name="Ramos J.N."/>
            <person name="Vieira V."/>
        </authorList>
    </citation>
    <scope>NUCLEOTIDE SEQUENCE [LARGE SCALE GENOMIC DNA]</scope>
    <source>
        <strain evidence="2 3">B190/17</strain>
    </source>
</reference>
<dbReference type="InterPro" id="IPR035400">
    <property type="entry name" value="Urocanase_N"/>
</dbReference>
<proteinExistence type="predicted"/>
<evidence type="ECO:0000313" key="3">
    <source>
        <dbReference type="Proteomes" id="UP001619911"/>
    </source>
</evidence>
<dbReference type="SUPFAM" id="SSF111326">
    <property type="entry name" value="Urocanase"/>
    <property type="match status" value="1"/>
</dbReference>
<organism evidence="2 3">
    <name type="scientific">Bacillus lumedeiriae</name>
    <dbReference type="NCBI Taxonomy" id="3058829"/>
    <lineage>
        <taxon>Bacteria</taxon>
        <taxon>Bacillati</taxon>
        <taxon>Bacillota</taxon>
        <taxon>Bacilli</taxon>
        <taxon>Bacillales</taxon>
        <taxon>Bacillaceae</taxon>
        <taxon>Bacillus</taxon>
    </lineage>
</organism>
<dbReference type="Proteomes" id="UP001619911">
    <property type="component" value="Unassembled WGS sequence"/>
</dbReference>
<dbReference type="EMBL" id="JAUIYO010000021">
    <property type="protein sequence ID" value="MFK2827075.1"/>
    <property type="molecule type" value="Genomic_DNA"/>
</dbReference>
<comment type="caution">
    <text evidence="2">The sequence shown here is derived from an EMBL/GenBank/DDBJ whole genome shotgun (WGS) entry which is preliminary data.</text>
</comment>
<dbReference type="EC" id="4.2.1.49" evidence="2"/>
<dbReference type="PANTHER" id="PTHR12216">
    <property type="entry name" value="UROCANATE HYDRATASE"/>
    <property type="match status" value="1"/>
</dbReference>
<dbReference type="InterPro" id="IPR036190">
    <property type="entry name" value="Urocanase_sf"/>
</dbReference>
<keyword evidence="2" id="KW-0456">Lyase</keyword>
<dbReference type="GO" id="GO:0016153">
    <property type="term" value="F:urocanate hydratase activity"/>
    <property type="evidence" value="ECO:0007669"/>
    <property type="project" value="UniProtKB-EC"/>
</dbReference>